<dbReference type="InterPro" id="IPR028098">
    <property type="entry name" value="Glyco_trans_4-like_N"/>
</dbReference>
<dbReference type="Gene3D" id="3.40.50.2000">
    <property type="entry name" value="Glycogen Phosphorylase B"/>
    <property type="match status" value="2"/>
</dbReference>
<dbReference type="PANTHER" id="PTHR46401">
    <property type="entry name" value="GLYCOSYLTRANSFERASE WBBK-RELATED"/>
    <property type="match status" value="1"/>
</dbReference>
<dbReference type="SUPFAM" id="SSF53756">
    <property type="entry name" value="UDP-Glycosyltransferase/glycogen phosphorylase"/>
    <property type="match status" value="1"/>
</dbReference>
<dbReference type="AlphaFoldDB" id="A0ABD5V6P7"/>
<dbReference type="PANTHER" id="PTHR46401:SF2">
    <property type="entry name" value="GLYCOSYLTRANSFERASE WBBK-RELATED"/>
    <property type="match status" value="1"/>
</dbReference>
<feature type="domain" description="Glycosyltransferase subfamily 4-like N-terminal" evidence="2">
    <location>
        <begin position="27"/>
        <end position="209"/>
    </location>
</feature>
<dbReference type="RefSeq" id="WP_340604328.1">
    <property type="nucleotide sequence ID" value="NZ_JBBMXV010000003.1"/>
</dbReference>
<proteinExistence type="predicted"/>
<keyword evidence="1 3" id="KW-0808">Transferase</keyword>
<accession>A0ABD5V6P7</accession>
<comment type="caution">
    <text evidence="3">The sequence shown here is derived from an EMBL/GenBank/DDBJ whole genome shotgun (WGS) entry which is preliminary data.</text>
</comment>
<dbReference type="GO" id="GO:0016757">
    <property type="term" value="F:glycosyltransferase activity"/>
    <property type="evidence" value="ECO:0007669"/>
    <property type="project" value="UniProtKB-KW"/>
</dbReference>
<reference evidence="3 4" key="1">
    <citation type="journal article" date="2019" name="Int. J. Syst. Evol. Microbiol.">
        <title>The Global Catalogue of Microorganisms (GCM) 10K type strain sequencing project: providing services to taxonomists for standard genome sequencing and annotation.</title>
        <authorList>
            <consortium name="The Broad Institute Genomics Platform"/>
            <consortium name="The Broad Institute Genome Sequencing Center for Infectious Disease"/>
            <person name="Wu L."/>
            <person name="Ma J."/>
        </authorList>
    </citation>
    <scope>NUCLEOTIDE SEQUENCE [LARGE SCALE GENOMIC DNA]</scope>
    <source>
        <strain evidence="3 4">CGMCC 1.3240</strain>
    </source>
</reference>
<dbReference type="EC" id="2.4.-.-" evidence="3"/>
<protein>
    <submittedName>
        <fullName evidence="3">Glycosyltransferase</fullName>
        <ecNumber evidence="3">2.4.-.-</ecNumber>
    </submittedName>
</protein>
<sequence>MRKNVLIITRYFPPGGGIGAFRAAKFVKYLPNYGWDPYVISLPQKRQNQLLPSDIDETQYSSIANIPKKRFYVDVLAPSLNKSLGDLRRIPPLLKCLPQIVRENDIDIIFHTAPPFYTLPAVSLLSDRLEIPYIFDLRDPWYISKSIFNSSKSVSNPPWSYFNRAMEYISIRKSSKITTATREMKDQYQKEYPEYSDKFVSIPNGYDPDDYDIDYSKSEKEADINLIYPGKFRDNMEGFLQAYHRLNNDVDIRLIHYGNEENELTRKFYNRSRELDLSDTITMRGYADFEEIVKEIYNSDVGLVVTRKDDPTHVPQKTFDYIACDTPILALGPKGGELDQILKPFEFAFRTSHENIDEIESILKFFVNNGPKTLGTQKMRQQYTRQSATEQLSGLLNNEIK</sequence>
<gene>
    <name evidence="3" type="ORF">ACFQGH_11395</name>
</gene>
<dbReference type="Proteomes" id="UP001596312">
    <property type="component" value="Unassembled WGS sequence"/>
</dbReference>
<evidence type="ECO:0000313" key="4">
    <source>
        <dbReference type="Proteomes" id="UP001596312"/>
    </source>
</evidence>
<keyword evidence="3" id="KW-0328">Glycosyltransferase</keyword>
<organism evidence="3 4">
    <name type="scientific">Halalkalicoccus tibetensis</name>
    <dbReference type="NCBI Taxonomy" id="175632"/>
    <lineage>
        <taxon>Archaea</taxon>
        <taxon>Methanobacteriati</taxon>
        <taxon>Methanobacteriota</taxon>
        <taxon>Stenosarchaea group</taxon>
        <taxon>Halobacteria</taxon>
        <taxon>Halobacteriales</taxon>
        <taxon>Halococcaceae</taxon>
        <taxon>Halalkalicoccus</taxon>
    </lineage>
</organism>
<evidence type="ECO:0000256" key="1">
    <source>
        <dbReference type="ARBA" id="ARBA00022679"/>
    </source>
</evidence>
<name>A0ABD5V6P7_9EURY</name>
<keyword evidence="4" id="KW-1185">Reference proteome</keyword>
<dbReference type="Pfam" id="PF13439">
    <property type="entry name" value="Glyco_transf_4"/>
    <property type="match status" value="1"/>
</dbReference>
<evidence type="ECO:0000259" key="2">
    <source>
        <dbReference type="Pfam" id="PF13439"/>
    </source>
</evidence>
<dbReference type="EMBL" id="JBHSXQ010000003">
    <property type="protein sequence ID" value="MFC6905800.1"/>
    <property type="molecule type" value="Genomic_DNA"/>
</dbReference>
<evidence type="ECO:0000313" key="3">
    <source>
        <dbReference type="EMBL" id="MFC6905800.1"/>
    </source>
</evidence>